<dbReference type="HOGENOM" id="CLU_066192_47_5_6"/>
<dbReference type="SUPFAM" id="SSF47413">
    <property type="entry name" value="lambda repressor-like DNA-binding domains"/>
    <property type="match status" value="1"/>
</dbReference>
<evidence type="ECO:0000259" key="1">
    <source>
        <dbReference type="PROSITE" id="PS50943"/>
    </source>
</evidence>
<dbReference type="Proteomes" id="UP000029640">
    <property type="component" value="Unassembled WGS sequence"/>
</dbReference>
<accession>A0A095XVS9</accession>
<dbReference type="RefSeq" id="WP_035515665.1">
    <property type="nucleotide sequence ID" value="NZ_KN234757.1"/>
</dbReference>
<gene>
    <name evidence="2" type="ORF">HRUBRA_01553</name>
</gene>
<dbReference type="CDD" id="cd00093">
    <property type="entry name" value="HTH_XRE"/>
    <property type="match status" value="1"/>
</dbReference>
<dbReference type="InterPro" id="IPR010982">
    <property type="entry name" value="Lambda_DNA-bd_dom_sf"/>
</dbReference>
<evidence type="ECO:0000313" key="3">
    <source>
        <dbReference type="Proteomes" id="UP000029640"/>
    </source>
</evidence>
<dbReference type="Pfam" id="PF01381">
    <property type="entry name" value="HTH_3"/>
    <property type="match status" value="1"/>
</dbReference>
<evidence type="ECO:0000313" key="2">
    <source>
        <dbReference type="EMBL" id="KGE03806.1"/>
    </source>
</evidence>
<dbReference type="GO" id="GO:0003677">
    <property type="term" value="F:DNA binding"/>
    <property type="evidence" value="ECO:0007669"/>
    <property type="project" value="InterPro"/>
</dbReference>
<dbReference type="STRING" id="1265313.HRUBRA_01553"/>
<proteinExistence type="predicted"/>
<dbReference type="PROSITE" id="PS50943">
    <property type="entry name" value="HTH_CROC1"/>
    <property type="match status" value="1"/>
</dbReference>
<sequence length="88" mass="9921">MYQDPLARIGSALKAFRRSRGLTQAQVGALTEIDRQTVSDIERGQFTGSLRTLMRYLRYANLELTATPAPSRFPTLEELADRYGPDDD</sequence>
<keyword evidence="3" id="KW-1185">Reference proteome</keyword>
<dbReference type="AlphaFoldDB" id="A0A095XVS9"/>
<dbReference type="SMART" id="SM00530">
    <property type="entry name" value="HTH_XRE"/>
    <property type="match status" value="1"/>
</dbReference>
<reference evidence="2 3" key="1">
    <citation type="journal article" date="2014" name="Genome Announc.">
        <title>Genome Sequence of Gammaproteobacterial Pseudohaliea rubra Type Strain DSM 19751, Isolated from Coastal Seawater of the Mediterranean Sea.</title>
        <authorList>
            <person name="Spring S."/>
            <person name="Fiebig A."/>
            <person name="Riedel T."/>
            <person name="Goker M."/>
            <person name="Klenk H.P."/>
        </authorList>
    </citation>
    <scope>NUCLEOTIDE SEQUENCE [LARGE SCALE GENOMIC DNA]</scope>
    <source>
        <strain evidence="2 3">DSM 19751</strain>
    </source>
</reference>
<dbReference type="OrthoDB" id="2986852at2"/>
<comment type="caution">
    <text evidence="2">The sequence shown here is derived from an EMBL/GenBank/DDBJ whole genome shotgun (WGS) entry which is preliminary data.</text>
</comment>
<protein>
    <recommendedName>
        <fullName evidence="1">HTH cro/C1-type domain-containing protein</fullName>
    </recommendedName>
</protein>
<dbReference type="EMBL" id="AUVB01000046">
    <property type="protein sequence ID" value="KGE03806.1"/>
    <property type="molecule type" value="Genomic_DNA"/>
</dbReference>
<organism evidence="2 3">
    <name type="scientific">Pseudohaliea rubra DSM 19751</name>
    <dbReference type="NCBI Taxonomy" id="1265313"/>
    <lineage>
        <taxon>Bacteria</taxon>
        <taxon>Pseudomonadati</taxon>
        <taxon>Pseudomonadota</taxon>
        <taxon>Gammaproteobacteria</taxon>
        <taxon>Cellvibrionales</taxon>
        <taxon>Halieaceae</taxon>
        <taxon>Pseudohaliea</taxon>
    </lineage>
</organism>
<dbReference type="Gene3D" id="1.10.260.40">
    <property type="entry name" value="lambda repressor-like DNA-binding domains"/>
    <property type="match status" value="1"/>
</dbReference>
<dbReference type="eggNOG" id="COG1396">
    <property type="taxonomic scope" value="Bacteria"/>
</dbReference>
<dbReference type="InterPro" id="IPR001387">
    <property type="entry name" value="Cro/C1-type_HTH"/>
</dbReference>
<feature type="domain" description="HTH cro/C1-type" evidence="1">
    <location>
        <begin position="13"/>
        <end position="67"/>
    </location>
</feature>
<name>A0A095XVS9_9GAMM</name>